<sequence length="54" mass="5828">MEHQEVTALITLDLSAAFDTVDHDILLDVLKCQYGIGGMHSIGWTRTFGHGAAA</sequence>
<keyword evidence="2" id="KW-1185">Reference proteome</keyword>
<reference evidence="1" key="1">
    <citation type="journal article" date="2019" name="bioRxiv">
        <title>The Genome of the Zebra Mussel, Dreissena polymorpha: A Resource for Invasive Species Research.</title>
        <authorList>
            <person name="McCartney M.A."/>
            <person name="Auch B."/>
            <person name="Kono T."/>
            <person name="Mallez S."/>
            <person name="Zhang Y."/>
            <person name="Obille A."/>
            <person name="Becker A."/>
            <person name="Abrahante J.E."/>
            <person name="Garbe J."/>
            <person name="Badalamenti J.P."/>
            <person name="Herman A."/>
            <person name="Mangelson H."/>
            <person name="Liachko I."/>
            <person name="Sullivan S."/>
            <person name="Sone E.D."/>
            <person name="Koren S."/>
            <person name="Silverstein K.A.T."/>
            <person name="Beckman K.B."/>
            <person name="Gohl D.M."/>
        </authorList>
    </citation>
    <scope>NUCLEOTIDE SEQUENCE</scope>
    <source>
        <strain evidence="1">Duluth1</strain>
        <tissue evidence="1">Whole animal</tissue>
    </source>
</reference>
<name>A0A9D4BSJ9_DREPO</name>
<dbReference type="AlphaFoldDB" id="A0A9D4BSJ9"/>
<protein>
    <recommendedName>
        <fullName evidence="3">Reverse transcriptase domain-containing protein</fullName>
    </recommendedName>
</protein>
<reference evidence="1" key="2">
    <citation type="submission" date="2020-11" db="EMBL/GenBank/DDBJ databases">
        <authorList>
            <person name="McCartney M.A."/>
            <person name="Auch B."/>
            <person name="Kono T."/>
            <person name="Mallez S."/>
            <person name="Becker A."/>
            <person name="Gohl D.M."/>
            <person name="Silverstein K.A.T."/>
            <person name="Koren S."/>
            <person name="Bechman K.B."/>
            <person name="Herman A."/>
            <person name="Abrahante J.E."/>
            <person name="Garbe J."/>
        </authorList>
    </citation>
    <scope>NUCLEOTIDE SEQUENCE</scope>
    <source>
        <strain evidence="1">Duluth1</strain>
        <tissue evidence="1">Whole animal</tissue>
    </source>
</reference>
<proteinExistence type="predicted"/>
<organism evidence="1 2">
    <name type="scientific">Dreissena polymorpha</name>
    <name type="common">Zebra mussel</name>
    <name type="synonym">Mytilus polymorpha</name>
    <dbReference type="NCBI Taxonomy" id="45954"/>
    <lineage>
        <taxon>Eukaryota</taxon>
        <taxon>Metazoa</taxon>
        <taxon>Spiralia</taxon>
        <taxon>Lophotrochozoa</taxon>
        <taxon>Mollusca</taxon>
        <taxon>Bivalvia</taxon>
        <taxon>Autobranchia</taxon>
        <taxon>Heteroconchia</taxon>
        <taxon>Euheterodonta</taxon>
        <taxon>Imparidentia</taxon>
        <taxon>Neoheterodontei</taxon>
        <taxon>Myida</taxon>
        <taxon>Dreissenoidea</taxon>
        <taxon>Dreissenidae</taxon>
        <taxon>Dreissena</taxon>
    </lineage>
</organism>
<evidence type="ECO:0008006" key="3">
    <source>
        <dbReference type="Google" id="ProtNLM"/>
    </source>
</evidence>
<evidence type="ECO:0000313" key="1">
    <source>
        <dbReference type="EMBL" id="KAH3706562.1"/>
    </source>
</evidence>
<dbReference type="Proteomes" id="UP000828390">
    <property type="component" value="Unassembled WGS sequence"/>
</dbReference>
<evidence type="ECO:0000313" key="2">
    <source>
        <dbReference type="Proteomes" id="UP000828390"/>
    </source>
</evidence>
<dbReference type="EMBL" id="JAIWYP010000014">
    <property type="protein sequence ID" value="KAH3706562.1"/>
    <property type="molecule type" value="Genomic_DNA"/>
</dbReference>
<comment type="caution">
    <text evidence="1">The sequence shown here is derived from an EMBL/GenBank/DDBJ whole genome shotgun (WGS) entry which is preliminary data.</text>
</comment>
<accession>A0A9D4BSJ9</accession>
<gene>
    <name evidence="1" type="ORF">DPMN_065949</name>
</gene>